<comment type="caution">
    <text evidence="1">The sequence shown here is derived from an EMBL/GenBank/DDBJ whole genome shotgun (WGS) entry which is preliminary data.</text>
</comment>
<reference evidence="2" key="1">
    <citation type="submission" date="2018-05" db="EMBL/GenBank/DDBJ databases">
        <authorList>
            <person name="Deangelis K."/>
            <person name="Huntemann M."/>
            <person name="Clum A."/>
            <person name="Pillay M."/>
            <person name="Palaniappan K."/>
            <person name="Varghese N."/>
            <person name="Mikhailova N."/>
            <person name="Stamatis D."/>
            <person name="Reddy T."/>
            <person name="Daum C."/>
            <person name="Shapiro N."/>
            <person name="Ivanova N."/>
            <person name="Kyrpides N."/>
            <person name="Woyke T."/>
        </authorList>
    </citation>
    <scope>NUCLEOTIDE SEQUENCE [LARGE SCALE GENOMIC DNA]</scope>
    <source>
        <strain evidence="2">GAS496</strain>
    </source>
</reference>
<sequence>MLHDTGETKYASELRNRERDLGTTLEYLRDLRLRYVEAVADCGSPAEIANIADYRDL</sequence>
<keyword evidence="2" id="KW-1185">Reference proteome</keyword>
<name>A0A318HMP8_9MYCO</name>
<dbReference type="Proteomes" id="UP000247781">
    <property type="component" value="Unassembled WGS sequence"/>
</dbReference>
<gene>
    <name evidence="1" type="ORF">C8E89_101102</name>
</gene>
<protein>
    <submittedName>
        <fullName evidence="1">Uncharacterized protein</fullName>
    </submittedName>
</protein>
<proteinExistence type="predicted"/>
<organism evidence="1 2">
    <name type="scientific">Mycolicibacterium moriokaense</name>
    <dbReference type="NCBI Taxonomy" id="39691"/>
    <lineage>
        <taxon>Bacteria</taxon>
        <taxon>Bacillati</taxon>
        <taxon>Actinomycetota</taxon>
        <taxon>Actinomycetes</taxon>
        <taxon>Mycobacteriales</taxon>
        <taxon>Mycobacteriaceae</taxon>
        <taxon>Mycolicibacterium</taxon>
    </lineage>
</organism>
<dbReference type="AlphaFoldDB" id="A0A318HMP8"/>
<evidence type="ECO:0000313" key="2">
    <source>
        <dbReference type="Proteomes" id="UP000247781"/>
    </source>
</evidence>
<accession>A0A318HMP8</accession>
<evidence type="ECO:0000313" key="1">
    <source>
        <dbReference type="EMBL" id="PXX12954.1"/>
    </source>
</evidence>
<dbReference type="EMBL" id="QJJU01000001">
    <property type="protein sequence ID" value="PXX12954.1"/>
    <property type="molecule type" value="Genomic_DNA"/>
</dbReference>
<reference evidence="1 2" key="2">
    <citation type="submission" date="2018-06" db="EMBL/GenBank/DDBJ databases">
        <title>Sequencing of bacterial isolates from soil warming experiment in Harvard Forest, Massachusetts, USA.</title>
        <authorList>
            <person name="Deangelis K.PhD."/>
        </authorList>
    </citation>
    <scope>NUCLEOTIDE SEQUENCE [LARGE SCALE GENOMIC DNA]</scope>
    <source>
        <strain evidence="1 2">GAS496</strain>
    </source>
</reference>